<dbReference type="PANTHER" id="PTHR43616:SF3">
    <property type="entry name" value="HYDROXYCARBOXYLATE DEHYDROGENASE A"/>
    <property type="match status" value="1"/>
</dbReference>
<dbReference type="EMBL" id="FNFP01000001">
    <property type="protein sequence ID" value="SDK06071.1"/>
    <property type="molecule type" value="Genomic_DNA"/>
</dbReference>
<feature type="domain" description="Alcohol dehydrogenase iron-type/glycerol dehydrogenase GldA" evidence="5">
    <location>
        <begin position="11"/>
        <end position="154"/>
    </location>
</feature>
<evidence type="ECO:0000259" key="5">
    <source>
        <dbReference type="Pfam" id="PF00465"/>
    </source>
</evidence>
<accession>A0A1G8YTF1</accession>
<dbReference type="PANTHER" id="PTHR43616">
    <property type="entry name" value="GLYCEROL DEHYDROGENASE"/>
    <property type="match status" value="1"/>
</dbReference>
<dbReference type="InterPro" id="IPR016205">
    <property type="entry name" value="Glycerol_DH"/>
</dbReference>
<organism evidence="6 7">
    <name type="scientific">Natronincola ferrireducens</name>
    <dbReference type="NCBI Taxonomy" id="393762"/>
    <lineage>
        <taxon>Bacteria</taxon>
        <taxon>Bacillati</taxon>
        <taxon>Bacillota</taxon>
        <taxon>Clostridia</taxon>
        <taxon>Peptostreptococcales</taxon>
        <taxon>Natronincolaceae</taxon>
        <taxon>Natronincola</taxon>
    </lineage>
</organism>
<sequence length="359" mass="39514">MKSLTVKFPNYTIQEKLLSKVGEMLRSYGETVLVMGGRTALEKTEEELKKSFKSNGLEAVDFMWYGGECTYANINKAAEIAKLEGVDMIIGVGGGKALDTAKAAAERAGLPSFTIPTTAATCAATTPLSIVYTEKGDFEALFHLNEPPVHIFMDSSIIANAPTKYLWAGIGDTIAKYYEVDLASRGKKLSHSAAMGKELSTMCVEPLIEFGKKALQDSENKVASYELEQVILNNIISTGMVAMLVGDENNGAIAHGLFYGFTLLEEIEKYHLHGEVVAYGVLVLLAIDKQDAELDRLITFYEDINLPTTLGKMDVKHEREYLETVLEKAINAPDMKKTPYPITKDMIFEAIEKLEARKV</sequence>
<comment type="cofactor">
    <cofactor evidence="3">
        <name>Zn(2+)</name>
        <dbReference type="ChEBI" id="CHEBI:29105"/>
    </cofactor>
    <text evidence="3">Binds 1 zinc ion per subunit.</text>
</comment>
<name>A0A1G8YTF1_9FIRM</name>
<keyword evidence="1 3" id="KW-0479">Metal-binding</keyword>
<feature type="binding site" evidence="4">
    <location>
        <position position="128"/>
    </location>
    <ligand>
        <name>NAD(+)</name>
        <dbReference type="ChEBI" id="CHEBI:57540"/>
    </ligand>
</feature>
<proteinExistence type="predicted"/>
<feature type="binding site" evidence="4">
    <location>
        <begin position="95"/>
        <end position="99"/>
    </location>
    <ligand>
        <name>NAD(+)</name>
        <dbReference type="ChEBI" id="CHEBI:57540"/>
    </ligand>
</feature>
<dbReference type="STRING" id="393762.SAMN05660472_00643"/>
<dbReference type="AlphaFoldDB" id="A0A1G8YTF1"/>
<keyword evidence="2" id="KW-0560">Oxidoreductase</keyword>
<dbReference type="OrthoDB" id="5198708at2"/>
<dbReference type="Gene3D" id="3.40.50.1970">
    <property type="match status" value="1"/>
</dbReference>
<evidence type="ECO:0000256" key="1">
    <source>
        <dbReference type="ARBA" id="ARBA00022723"/>
    </source>
</evidence>
<dbReference type="CDD" id="cd08171">
    <property type="entry name" value="GlyDH-like"/>
    <property type="match status" value="1"/>
</dbReference>
<dbReference type="Proteomes" id="UP000198718">
    <property type="component" value="Unassembled WGS sequence"/>
</dbReference>
<keyword evidence="3" id="KW-0862">Zinc</keyword>
<dbReference type="Pfam" id="PF00465">
    <property type="entry name" value="Fe-ADH"/>
    <property type="match status" value="1"/>
</dbReference>
<keyword evidence="4" id="KW-0520">NAD</keyword>
<gene>
    <name evidence="6" type="ORF">SAMN05660472_00643</name>
</gene>
<feature type="binding site" evidence="4">
    <location>
        <position position="126"/>
    </location>
    <ligand>
        <name>NAD(+)</name>
        <dbReference type="ChEBI" id="CHEBI:57540"/>
    </ligand>
</feature>
<feature type="binding site" evidence="4">
    <location>
        <position position="132"/>
    </location>
    <ligand>
        <name>NAD(+)</name>
        <dbReference type="ChEBI" id="CHEBI:57540"/>
    </ligand>
</feature>
<dbReference type="GO" id="GO:0016614">
    <property type="term" value="F:oxidoreductase activity, acting on CH-OH group of donors"/>
    <property type="evidence" value="ECO:0007669"/>
    <property type="project" value="InterPro"/>
</dbReference>
<keyword evidence="7" id="KW-1185">Reference proteome</keyword>
<feature type="binding site" evidence="3">
    <location>
        <position position="172"/>
    </location>
    <ligand>
        <name>glycerol</name>
        <dbReference type="ChEBI" id="CHEBI:17754"/>
    </ligand>
</feature>
<feature type="binding site" evidence="3">
    <location>
        <position position="255"/>
    </location>
    <ligand>
        <name>glycerol</name>
        <dbReference type="ChEBI" id="CHEBI:17754"/>
    </ligand>
</feature>
<dbReference type="RefSeq" id="WP_090550180.1">
    <property type="nucleotide sequence ID" value="NZ_FNFP01000001.1"/>
</dbReference>
<protein>
    <submittedName>
        <fullName evidence="6">Glycerol dehydrogenase</fullName>
    </submittedName>
</protein>
<dbReference type="PIRSF" id="PIRSF000112">
    <property type="entry name" value="Glycerol_dehydrogenase"/>
    <property type="match status" value="1"/>
</dbReference>
<reference evidence="6 7" key="1">
    <citation type="submission" date="2016-10" db="EMBL/GenBank/DDBJ databases">
        <authorList>
            <person name="de Groot N.N."/>
        </authorList>
    </citation>
    <scope>NUCLEOTIDE SEQUENCE [LARGE SCALE GENOMIC DNA]</scope>
    <source>
        <strain evidence="6 7">DSM 18346</strain>
    </source>
</reference>
<evidence type="ECO:0000256" key="2">
    <source>
        <dbReference type="ARBA" id="ARBA00023002"/>
    </source>
</evidence>
<feature type="binding site" evidence="3">
    <location>
        <position position="273"/>
    </location>
    <ligand>
        <name>glycerol</name>
        <dbReference type="ChEBI" id="CHEBI:17754"/>
    </ligand>
</feature>
<evidence type="ECO:0000256" key="3">
    <source>
        <dbReference type="PIRSR" id="PIRSR000112-1"/>
    </source>
</evidence>
<evidence type="ECO:0000256" key="4">
    <source>
        <dbReference type="PIRSR" id="PIRSR000112-3"/>
    </source>
</evidence>
<evidence type="ECO:0000313" key="6">
    <source>
        <dbReference type="EMBL" id="SDK06071.1"/>
    </source>
</evidence>
<dbReference type="Gene3D" id="1.20.1090.10">
    <property type="entry name" value="Dehydroquinate synthase-like - alpha domain"/>
    <property type="match status" value="1"/>
</dbReference>
<dbReference type="InterPro" id="IPR001670">
    <property type="entry name" value="ADH_Fe/GldA"/>
</dbReference>
<dbReference type="GO" id="GO:0046872">
    <property type="term" value="F:metal ion binding"/>
    <property type="evidence" value="ECO:0007669"/>
    <property type="project" value="UniProtKB-KW"/>
</dbReference>
<dbReference type="SUPFAM" id="SSF56796">
    <property type="entry name" value="Dehydroquinate synthase-like"/>
    <property type="match status" value="1"/>
</dbReference>
<evidence type="ECO:0000313" key="7">
    <source>
        <dbReference type="Proteomes" id="UP000198718"/>
    </source>
</evidence>